<evidence type="ECO:0000256" key="1">
    <source>
        <dbReference type="ARBA" id="ARBA00022741"/>
    </source>
</evidence>
<dbReference type="SUPFAM" id="SSF52540">
    <property type="entry name" value="P-loop containing nucleoside triphosphate hydrolases"/>
    <property type="match status" value="2"/>
</dbReference>
<feature type="domain" description="ABC transporter" evidence="3">
    <location>
        <begin position="335"/>
        <end position="553"/>
    </location>
</feature>
<dbReference type="PROSITE" id="PS00211">
    <property type="entry name" value="ABC_TRANSPORTER_1"/>
    <property type="match status" value="1"/>
</dbReference>
<evidence type="ECO:0000313" key="7">
    <source>
        <dbReference type="Proteomes" id="UP000564629"/>
    </source>
</evidence>
<dbReference type="CDD" id="cd03230">
    <property type="entry name" value="ABC_DR_subfamily_A"/>
    <property type="match status" value="2"/>
</dbReference>
<dbReference type="EMBL" id="JACHDN010000001">
    <property type="protein sequence ID" value="MBB5472567.1"/>
    <property type="molecule type" value="Genomic_DNA"/>
</dbReference>
<dbReference type="EMBL" id="BJVQ01000020">
    <property type="protein sequence ID" value="GEL46639.1"/>
    <property type="molecule type" value="Genomic_DNA"/>
</dbReference>
<dbReference type="Gene3D" id="3.40.50.300">
    <property type="entry name" value="P-loop containing nucleotide triphosphate hydrolases"/>
    <property type="match status" value="2"/>
</dbReference>
<dbReference type="Pfam" id="PF00005">
    <property type="entry name" value="ABC_tran"/>
    <property type="match status" value="2"/>
</dbReference>
<dbReference type="Proteomes" id="UP000321723">
    <property type="component" value="Unassembled WGS sequence"/>
</dbReference>
<dbReference type="PANTHER" id="PTHR43038">
    <property type="entry name" value="ATP-BINDING CASSETTE, SUB-FAMILY H, MEMBER 1"/>
    <property type="match status" value="1"/>
</dbReference>
<dbReference type="InterPro" id="IPR017871">
    <property type="entry name" value="ABC_transporter-like_CS"/>
</dbReference>
<dbReference type="InterPro" id="IPR027417">
    <property type="entry name" value="P-loop_NTPase"/>
</dbReference>
<reference evidence="4 6" key="1">
    <citation type="submission" date="2019-07" db="EMBL/GenBank/DDBJ databases">
        <title>Whole genome shotgun sequence of Cellulomonas hominis NBRC 16055.</title>
        <authorList>
            <person name="Hosoyama A."/>
            <person name="Uohara A."/>
            <person name="Ohji S."/>
            <person name="Ichikawa N."/>
        </authorList>
    </citation>
    <scope>NUCLEOTIDE SEQUENCE [LARGE SCALE GENOMIC DNA]</scope>
    <source>
        <strain evidence="4 6">NBRC 16055</strain>
    </source>
</reference>
<proteinExistence type="predicted"/>
<gene>
    <name evidence="4" type="ORF">CHO01_17550</name>
    <name evidence="5" type="ORF">HNR08_001303</name>
</gene>
<evidence type="ECO:0000313" key="5">
    <source>
        <dbReference type="EMBL" id="MBB5472567.1"/>
    </source>
</evidence>
<evidence type="ECO:0000313" key="4">
    <source>
        <dbReference type="EMBL" id="GEL46639.1"/>
    </source>
</evidence>
<keyword evidence="1" id="KW-0547">Nucleotide-binding</keyword>
<organism evidence="4 6">
    <name type="scientific">Cellulomonas hominis</name>
    <dbReference type="NCBI Taxonomy" id="156981"/>
    <lineage>
        <taxon>Bacteria</taxon>
        <taxon>Bacillati</taxon>
        <taxon>Actinomycetota</taxon>
        <taxon>Actinomycetes</taxon>
        <taxon>Micrococcales</taxon>
        <taxon>Cellulomonadaceae</taxon>
        <taxon>Cellulomonas</taxon>
    </lineage>
</organism>
<sequence>MTAVAAPAGVAGVTGVTVRRGGHAVLDDVTLPVPAGEITAVVGGDGAGKTTLARLLVGRELPDAGEVRRADPRRTGFLPATSGVWGDLSVAENVDLVAGAYRLDPATARDRADRLLAAAGLADVPHRLGRELSGGMRQKLGFCLAMLPDPELVVLDEPSTGVDPVSRVDLWRLLSAAAAGGSAVLVTTTYLDEAERAATVLVLDRGVAVYRGDPAAAAPQVRGSIAVRRVGAGGGGGAIPAESAVGTTTGGPREHAVVAAGAGAPALAQWRRGGAVHALVPPGEGAPPADLEDAVIALTVERRGGAGTAVTQPEPAVPAPARHRAATAAPAAPAVDAAHVVTAFGAFRAVDDVSLTVRPGQVLGLLGANGAGKTTLIRTVLGLLAPTTGTVRVLGGEPSRDTRRRIGYVPQGLGLAADLTVAENLAFVAAAYGLDVVPEPPADLAAQRDRLVGSLSLGLQRRLAFAAALSHGPELLVLDEPTSGVDPLARAVLWDTVHEQAEAGVAVLVTTHYMQEAEQCDALVLMSRGRRVAAGTLADVLDGTTAVEVTTPDWQAAFGALSAAGLPVTVAGRAVRVAGAGAADVGRALAAAGVRGEARSVPARLEEVLTLASR</sequence>
<dbReference type="PROSITE" id="PS50893">
    <property type="entry name" value="ABC_TRANSPORTER_2"/>
    <property type="match status" value="2"/>
</dbReference>
<evidence type="ECO:0000256" key="2">
    <source>
        <dbReference type="ARBA" id="ARBA00022840"/>
    </source>
</evidence>
<dbReference type="RefSeq" id="WP_246803038.1">
    <property type="nucleotide sequence ID" value="NZ_BJVQ01000020.1"/>
</dbReference>
<evidence type="ECO:0000313" key="6">
    <source>
        <dbReference type="Proteomes" id="UP000321723"/>
    </source>
</evidence>
<dbReference type="GO" id="GO:0016887">
    <property type="term" value="F:ATP hydrolysis activity"/>
    <property type="evidence" value="ECO:0007669"/>
    <property type="project" value="InterPro"/>
</dbReference>
<accession>A0A511FBJ5</accession>
<name>A0A511FBJ5_9CELL</name>
<reference evidence="5 7" key="2">
    <citation type="submission" date="2020-08" db="EMBL/GenBank/DDBJ databases">
        <title>Sequencing the genomes of 1000 actinobacteria strains.</title>
        <authorList>
            <person name="Klenk H.-P."/>
        </authorList>
    </citation>
    <scope>NUCLEOTIDE SEQUENCE [LARGE SCALE GENOMIC DNA]</scope>
    <source>
        <strain evidence="5 7">DSM 9581</strain>
    </source>
</reference>
<protein>
    <submittedName>
        <fullName evidence="5">ABC-2 type transport system ATP-binding protein</fullName>
    </submittedName>
</protein>
<feature type="domain" description="ABC transporter" evidence="3">
    <location>
        <begin position="11"/>
        <end position="230"/>
    </location>
</feature>
<dbReference type="GO" id="GO:0005524">
    <property type="term" value="F:ATP binding"/>
    <property type="evidence" value="ECO:0007669"/>
    <property type="project" value="UniProtKB-KW"/>
</dbReference>
<dbReference type="AlphaFoldDB" id="A0A511FBJ5"/>
<dbReference type="PANTHER" id="PTHR43038:SF3">
    <property type="entry name" value="ABC TRANSPORTER G FAMILY MEMBER 20 ISOFORM X1"/>
    <property type="match status" value="1"/>
</dbReference>
<evidence type="ECO:0000259" key="3">
    <source>
        <dbReference type="PROSITE" id="PS50893"/>
    </source>
</evidence>
<dbReference type="SMART" id="SM00382">
    <property type="entry name" value="AAA"/>
    <property type="match status" value="2"/>
</dbReference>
<dbReference type="InterPro" id="IPR003439">
    <property type="entry name" value="ABC_transporter-like_ATP-bd"/>
</dbReference>
<comment type="caution">
    <text evidence="4">The sequence shown here is derived from an EMBL/GenBank/DDBJ whole genome shotgun (WGS) entry which is preliminary data.</text>
</comment>
<dbReference type="InterPro" id="IPR003593">
    <property type="entry name" value="AAA+_ATPase"/>
</dbReference>
<keyword evidence="2 5" id="KW-0067">ATP-binding</keyword>
<dbReference type="Proteomes" id="UP000564629">
    <property type="component" value="Unassembled WGS sequence"/>
</dbReference>
<keyword evidence="6" id="KW-1185">Reference proteome</keyword>